<dbReference type="Pfam" id="PF05073">
    <property type="entry name" value="Baculo_p24"/>
    <property type="match status" value="1"/>
</dbReference>
<comment type="caution">
    <text evidence="2">The sequence shown here is derived from an EMBL/GenBank/DDBJ whole genome shotgun (WGS) entry which is preliminary data.</text>
</comment>
<dbReference type="InterPro" id="IPR007765">
    <property type="entry name" value="Baculo_p24"/>
</dbReference>
<feature type="coiled-coil region" evidence="1">
    <location>
        <begin position="24"/>
        <end position="91"/>
    </location>
</feature>
<protein>
    <submittedName>
        <fullName evidence="2">Uncharacterized protein</fullName>
    </submittedName>
</protein>
<sequence length="114" mass="12973">MSSKENLGSNGIAQIRDLIVGEDMAKVNDQIRDIHKQLDSLHKQLAAQQEQTQKTLAELQQGQTESLKSTEQSLQTQIKTIIERLEQLETVKVDRETLGEYLIETGRRIKENLS</sequence>
<keyword evidence="1" id="KW-0175">Coiled coil</keyword>
<dbReference type="EMBL" id="DRQG01000092">
    <property type="protein sequence ID" value="HGY56007.1"/>
    <property type="molecule type" value="Genomic_DNA"/>
</dbReference>
<evidence type="ECO:0000313" key="2">
    <source>
        <dbReference type="EMBL" id="HGY56007.1"/>
    </source>
</evidence>
<accession>A0A7V4U2C1</accession>
<reference evidence="2" key="1">
    <citation type="journal article" date="2020" name="mSystems">
        <title>Genome- and Community-Level Interaction Insights into Carbon Utilization and Element Cycling Functions of Hydrothermarchaeota in Hydrothermal Sediment.</title>
        <authorList>
            <person name="Zhou Z."/>
            <person name="Liu Y."/>
            <person name="Xu W."/>
            <person name="Pan J."/>
            <person name="Luo Z.H."/>
            <person name="Li M."/>
        </authorList>
    </citation>
    <scope>NUCLEOTIDE SEQUENCE [LARGE SCALE GENOMIC DNA]</scope>
    <source>
        <strain evidence="2">HyVt-577</strain>
    </source>
</reference>
<name>A0A7V4U2C1_CALAY</name>
<proteinExistence type="predicted"/>
<dbReference type="Proteomes" id="UP000885779">
    <property type="component" value="Unassembled WGS sequence"/>
</dbReference>
<dbReference type="AlphaFoldDB" id="A0A7V4U2C1"/>
<evidence type="ECO:0000256" key="1">
    <source>
        <dbReference type="SAM" id="Coils"/>
    </source>
</evidence>
<organism evidence="2">
    <name type="scientific">Caldithrix abyssi</name>
    <dbReference type="NCBI Taxonomy" id="187145"/>
    <lineage>
        <taxon>Bacteria</taxon>
        <taxon>Pseudomonadati</taxon>
        <taxon>Calditrichota</taxon>
        <taxon>Calditrichia</taxon>
        <taxon>Calditrichales</taxon>
        <taxon>Calditrichaceae</taxon>
        <taxon>Caldithrix</taxon>
    </lineage>
</organism>
<gene>
    <name evidence="2" type="ORF">ENK44_09910</name>
</gene>